<reference evidence="3" key="1">
    <citation type="journal article" date="2010" name="Environ. Microbiol.">
        <title>A blueprint of ectoine metabolism from the genome of the industrial producer Halomonas elongata DSM 2581(T).</title>
        <authorList>
            <person name="Schwibbert K."/>
            <person name="Marin-Sanguino A."/>
            <person name="Bagyan I."/>
            <person name="Heidrich G."/>
            <person name="Lentzen G."/>
            <person name="Seitz H."/>
            <person name="Rampp M."/>
            <person name="Schuster S.C."/>
            <person name="Klenk H.P."/>
            <person name="Pfeiffer F."/>
            <person name="Oesterhelt D."/>
            <person name="Kunte H.J."/>
        </authorList>
    </citation>
    <scope>NUCLEOTIDE SEQUENCE</scope>
    <source>
        <strain evidence="3">Type strain: DSM 2581</strain>
    </source>
</reference>
<evidence type="ECO:0000313" key="5">
    <source>
        <dbReference type="Proteomes" id="UP000008707"/>
    </source>
</evidence>
<evidence type="ECO:0000256" key="1">
    <source>
        <dbReference type="SAM" id="SignalP"/>
    </source>
</evidence>
<dbReference type="GO" id="GO:0016787">
    <property type="term" value="F:hydrolase activity"/>
    <property type="evidence" value="ECO:0007669"/>
    <property type="project" value="InterPro"/>
</dbReference>
<feature type="signal peptide" evidence="1">
    <location>
        <begin position="1"/>
        <end position="28"/>
    </location>
</feature>
<feature type="domain" description="3-keto-alpha-glucoside-1,2-lyase/3-keto-2-hydroxy-glucal hydratase" evidence="2">
    <location>
        <begin position="66"/>
        <end position="259"/>
    </location>
</feature>
<dbReference type="RefSeq" id="WP_013330968.1">
    <property type="nucleotide sequence ID" value="NC_014532.2"/>
</dbReference>
<dbReference type="eggNOG" id="COG2133">
    <property type="taxonomic scope" value="Bacteria"/>
</dbReference>
<feature type="chain" id="PRO_5003152697" evidence="1">
    <location>
        <begin position="29"/>
        <end position="261"/>
    </location>
</feature>
<dbReference type="PANTHER" id="PTHR33546">
    <property type="entry name" value="LARGE, MULTIFUNCTIONAL SECRETED PROTEIN-RELATED"/>
    <property type="match status" value="1"/>
</dbReference>
<evidence type="ECO:0000313" key="6">
    <source>
        <dbReference type="Proteomes" id="UP001322512"/>
    </source>
</evidence>
<reference evidence="5" key="3">
    <citation type="journal article" date="2011" name="Environ. Microbiol.">
        <title>A blueprint of ectoine metabolism from the genome of the industrial producer Halomonas elongata DSM 2581(T).</title>
        <authorList>
            <person name="Schwibbert K."/>
            <person name="Marin-Sanguino A."/>
            <person name="Bagyan I."/>
            <person name="Heidrich G."/>
            <person name="Lentzen G."/>
            <person name="Seitz H."/>
            <person name="Rampp M."/>
            <person name="Schuster S.C."/>
            <person name="Klenk H.P."/>
            <person name="Pfeiffer F."/>
            <person name="Oesterhelt D."/>
            <person name="Kunte H.J."/>
        </authorList>
    </citation>
    <scope>NUCLEOTIDE SEQUENCE [LARGE SCALE GENOMIC DNA]</scope>
    <source>
        <strain evidence="5">ATCC 33173 / DSM 2581 / NBRC 15536 / NCIMB 2198 / 1H9</strain>
    </source>
</reference>
<reference evidence="3" key="2">
    <citation type="submission" date="2010-05" db="EMBL/GenBank/DDBJ databases">
        <title>Revision and reannotation of the Halomonas elongata DSM 2581(T) genome.</title>
        <authorList>
            <person name="Pfeiffer F."/>
            <person name="Bagyan I."/>
            <person name="Alfaro-Espinoza G."/>
            <person name="Zamora-Lagos M.A."/>
            <person name="Habermann B."/>
            <person name="Oesterhelt D."/>
            <person name="Kunte H.J."/>
        </authorList>
    </citation>
    <scope>NUCLEOTIDE SEQUENCE</scope>
    <source>
        <strain evidence="3">Type strain: DSM 2581</strain>
    </source>
</reference>
<keyword evidence="6" id="KW-1185">Reference proteome</keyword>
<name>E1V545_HALED</name>
<dbReference type="PROSITE" id="PS51257">
    <property type="entry name" value="PROKAR_LIPOPROTEIN"/>
    <property type="match status" value="1"/>
</dbReference>
<accession>E1V545</accession>
<keyword evidence="1" id="KW-0732">Signal</keyword>
<sequence>MMEYLRPFAPRGLMLIACGSLVSAACVAADDGGQELEPWQQAEKTEVWEPVPEPVQAPAGGVPSDATVLFDGTNLDAWEAEDGGAAQWRVENRAMTVKPGSGGIRTREDFCDVQLHLEWRTPEDIAGMDGQDRGNSGVFLQERYEIQVLDSYENETYPNGQAASIYKQHIPLVNASRPPGEWQSYDVIYTAPRFDDAGELESPAYVTVLHNGVLVQNHVEIQGTTEWIGAPSYDEAHGCAPLYLQDHDAAVSFRNIWIREL</sequence>
<dbReference type="GeneID" id="91008404"/>
<dbReference type="AlphaFoldDB" id="E1V545"/>
<evidence type="ECO:0000259" key="2">
    <source>
        <dbReference type="Pfam" id="PF06439"/>
    </source>
</evidence>
<dbReference type="PANTHER" id="PTHR33546:SF1">
    <property type="entry name" value="LARGE, MULTIFUNCTIONAL SECRETED PROTEIN"/>
    <property type="match status" value="1"/>
</dbReference>
<dbReference type="HOGENOM" id="CLU_067540_0_0_6"/>
<dbReference type="Pfam" id="PF06439">
    <property type="entry name" value="3keto-disac_hyd"/>
    <property type="match status" value="1"/>
</dbReference>
<dbReference type="KEGG" id="hel:HELO_1211"/>
<protein>
    <submittedName>
        <fullName evidence="4">DUF1080 domain-containing protein</fullName>
    </submittedName>
    <submittedName>
        <fullName evidence="3">DUF1080 family protein</fullName>
    </submittedName>
</protein>
<reference evidence="4 6" key="4">
    <citation type="submission" date="2023-11" db="EMBL/GenBank/DDBJ databases">
        <title>MicrobeMod: A computational toolkit for identifying prokaryotic methylation and restriction-modification with nanopore sequencing.</title>
        <authorList>
            <person name="Crits-Christoph A."/>
            <person name="Kang S.C."/>
            <person name="Lee H."/>
            <person name="Ostrov N."/>
        </authorList>
    </citation>
    <scope>NUCLEOTIDE SEQUENCE [LARGE SCALE GENOMIC DNA]</scope>
    <source>
        <strain evidence="4 6">ATCC 33173</strain>
    </source>
</reference>
<dbReference type="EMBL" id="CP139472">
    <property type="protein sequence ID" value="WPU47183.1"/>
    <property type="molecule type" value="Genomic_DNA"/>
</dbReference>
<dbReference type="InterPro" id="IPR010496">
    <property type="entry name" value="AL/BT2_dom"/>
</dbReference>
<proteinExistence type="predicted"/>
<dbReference type="Proteomes" id="UP001322512">
    <property type="component" value="Chromosome"/>
</dbReference>
<dbReference type="STRING" id="768066.HELO_1211"/>
<dbReference type="Proteomes" id="UP000008707">
    <property type="component" value="Chromosome"/>
</dbReference>
<dbReference type="Gene3D" id="2.60.120.560">
    <property type="entry name" value="Exo-inulinase, domain 1"/>
    <property type="match status" value="1"/>
</dbReference>
<evidence type="ECO:0000313" key="3">
    <source>
        <dbReference type="EMBL" id="CBV41094.1"/>
    </source>
</evidence>
<gene>
    <name evidence="3" type="ordered locus">HELO_1211</name>
    <name evidence="4" type="ORF">SR933_18340</name>
</gene>
<organism evidence="3 5">
    <name type="scientific">Halomonas elongata (strain ATCC 33173 / DSM 2581 / NBRC 15536 / NCIMB 2198 / 1H9)</name>
    <dbReference type="NCBI Taxonomy" id="768066"/>
    <lineage>
        <taxon>Bacteria</taxon>
        <taxon>Pseudomonadati</taxon>
        <taxon>Pseudomonadota</taxon>
        <taxon>Gammaproteobacteria</taxon>
        <taxon>Oceanospirillales</taxon>
        <taxon>Halomonadaceae</taxon>
        <taxon>Halomonas</taxon>
    </lineage>
</organism>
<dbReference type="EMBL" id="FN869568">
    <property type="protein sequence ID" value="CBV41094.1"/>
    <property type="molecule type" value="Genomic_DNA"/>
</dbReference>
<evidence type="ECO:0000313" key="4">
    <source>
        <dbReference type="EMBL" id="WPU47183.1"/>
    </source>
</evidence>